<evidence type="ECO:0000313" key="3">
    <source>
        <dbReference type="EMBL" id="ODN99259.1"/>
    </source>
</evidence>
<dbReference type="GO" id="GO:0035493">
    <property type="term" value="P:SNARE complex assembly"/>
    <property type="evidence" value="ECO:0007669"/>
    <property type="project" value="TreeGrafter"/>
</dbReference>
<feature type="compositionally biased region" description="Polar residues" evidence="2">
    <location>
        <begin position="167"/>
        <end position="182"/>
    </location>
</feature>
<dbReference type="AlphaFoldDB" id="A0A1E3JEG5"/>
<proteinExistence type="predicted"/>
<name>A0A1E3JEG5_9TREE</name>
<feature type="compositionally biased region" description="Basic and acidic residues" evidence="2">
    <location>
        <begin position="149"/>
        <end position="166"/>
    </location>
</feature>
<reference evidence="3 4" key="1">
    <citation type="submission" date="2016-06" db="EMBL/GenBank/DDBJ databases">
        <title>Evolution of pathogenesis and genome organization in the Tremellales.</title>
        <authorList>
            <person name="Cuomo C."/>
            <person name="Litvintseva A."/>
            <person name="Heitman J."/>
            <person name="Chen Y."/>
            <person name="Sun S."/>
            <person name="Springer D."/>
            <person name="Dromer F."/>
            <person name="Young S."/>
            <person name="Zeng Q."/>
            <person name="Chapman S."/>
            <person name="Gujja S."/>
            <person name="Saif S."/>
            <person name="Birren B."/>
        </authorList>
    </citation>
    <scope>NUCLEOTIDE SEQUENCE [LARGE SCALE GENOMIC DNA]</scope>
    <source>
        <strain evidence="3 4">CBS 6273</strain>
    </source>
</reference>
<dbReference type="EMBL" id="MEKH01000012">
    <property type="protein sequence ID" value="ODN99259.1"/>
    <property type="molecule type" value="Genomic_DNA"/>
</dbReference>
<evidence type="ECO:0000256" key="1">
    <source>
        <dbReference type="ARBA" id="ARBA00023054"/>
    </source>
</evidence>
<comment type="caution">
    <text evidence="3">The sequence shown here is derived from an EMBL/GenBank/DDBJ whole genome shotgun (WGS) entry which is preliminary data.</text>
</comment>
<dbReference type="GO" id="GO:0000149">
    <property type="term" value="F:SNARE binding"/>
    <property type="evidence" value="ECO:0007669"/>
    <property type="project" value="TreeGrafter"/>
</dbReference>
<organism evidence="3 4">
    <name type="scientific">Cryptococcus amylolentus CBS 6273</name>
    <dbReference type="NCBI Taxonomy" id="1296118"/>
    <lineage>
        <taxon>Eukaryota</taxon>
        <taxon>Fungi</taxon>
        <taxon>Dikarya</taxon>
        <taxon>Basidiomycota</taxon>
        <taxon>Agaricomycotina</taxon>
        <taxon>Tremellomycetes</taxon>
        <taxon>Tremellales</taxon>
        <taxon>Cryptococcaceae</taxon>
        <taxon>Cryptococcus</taxon>
    </lineage>
</organism>
<accession>A0A1E3JEG5</accession>
<dbReference type="PANTHER" id="PTHR15157">
    <property type="entry name" value="UV RADIATION RESISTANCE-ASSOCIATED GENE PROTEIN"/>
    <property type="match status" value="1"/>
</dbReference>
<dbReference type="PANTHER" id="PTHR15157:SF5">
    <property type="entry name" value="UV RADIATION RESISTANCE-ASSOCIATED GENE PROTEIN"/>
    <property type="match status" value="1"/>
</dbReference>
<dbReference type="GO" id="GO:0000323">
    <property type="term" value="C:lytic vacuole"/>
    <property type="evidence" value="ECO:0007669"/>
    <property type="project" value="TreeGrafter"/>
</dbReference>
<feature type="compositionally biased region" description="Basic and acidic residues" evidence="2">
    <location>
        <begin position="102"/>
        <end position="115"/>
    </location>
</feature>
<keyword evidence="1" id="KW-0175">Coiled coil</keyword>
<dbReference type="GO" id="GO:0005768">
    <property type="term" value="C:endosome"/>
    <property type="evidence" value="ECO:0007669"/>
    <property type="project" value="TreeGrafter"/>
</dbReference>
<evidence type="ECO:0000313" key="4">
    <source>
        <dbReference type="Proteomes" id="UP000095149"/>
    </source>
</evidence>
<gene>
    <name evidence="3" type="ORF">I350_07418</name>
</gene>
<sequence length="640" mass="69695">MSVPYTASSPDLPETLLATLTHLLSDSPPLPPLPEILTRNSLATYLEATDRKHETVQRQLAALDRRRQEIRSFVEQHFQDPASSTSGGGQGGQEEGVTPPKVEQESEVHAPRKEEEAEGGDAGGAAGGAAGVSVDSHDRASLVETAAKVPKDDNHATGAVDDHHGDQNTSSRSRNGSPQTVNPLADNQIHRLQETDTAPRTPPQNKDLQSTHPDFDYHLVGTSLANANSPWTRSVIALELAYEELKIATKAPAPEGSDRNAAAVSELVRFEEKLSELVKQERKKFKETAGAARTRADVWLFVATTVPQVTTMTLSIVNNALILRGHSPTWIQIPLGVASLASLPAAYFALTVRTRTSTLTTDLAPPSDANEYSTASYLQVSALSNEIASLDSERLDLQPKIHKLRAFHIQMLDSLFPIQNLDPSILLYTILLANLSSLPGGELSYPITCAGSKSAVRDVVSVMQGARNFPFGEWRGIGMSMGVTWLSPLDQTPEPNTRTSTSHVRVEPTSCHHLTITSIHLPPRPSYTSTAFEIKPSRARMELMQEANIRLLDLRQTLPNLKTLLLTLSSRPTSQHHTGCRLRSGTDQEAVQGPAHPGVLLLNKDIEMLMQEANIRLLDPRQTLPNLKTFLLTLSSCPTS</sequence>
<dbReference type="Proteomes" id="UP000095149">
    <property type="component" value="Unassembled WGS sequence"/>
</dbReference>
<feature type="compositionally biased region" description="Gly residues" evidence="2">
    <location>
        <begin position="120"/>
        <end position="130"/>
    </location>
</feature>
<feature type="region of interest" description="Disordered" evidence="2">
    <location>
        <begin position="146"/>
        <end position="214"/>
    </location>
</feature>
<feature type="compositionally biased region" description="Polar residues" evidence="2">
    <location>
        <begin position="195"/>
        <end position="212"/>
    </location>
</feature>
<feature type="region of interest" description="Disordered" evidence="2">
    <location>
        <begin position="75"/>
        <end position="134"/>
    </location>
</feature>
<protein>
    <submittedName>
        <fullName evidence="3">Uncharacterized protein</fullName>
    </submittedName>
</protein>
<evidence type="ECO:0000256" key="2">
    <source>
        <dbReference type="SAM" id="MobiDB-lite"/>
    </source>
</evidence>